<name>A0A940S8F2_9PROT</name>
<comment type="caution">
    <text evidence="1">The sequence shown here is derived from an EMBL/GenBank/DDBJ whole genome shotgun (WGS) entry which is preliminary data.</text>
</comment>
<protein>
    <submittedName>
        <fullName evidence="1">Uncharacterized protein</fullName>
    </submittedName>
</protein>
<dbReference type="EMBL" id="JAGIZA010000025">
    <property type="protein sequence ID" value="MBP0496034.1"/>
    <property type="molecule type" value="Genomic_DNA"/>
</dbReference>
<dbReference type="AlphaFoldDB" id="A0A940S8F2"/>
<gene>
    <name evidence="1" type="ORF">J5Y10_24850</name>
</gene>
<proteinExistence type="predicted"/>
<dbReference type="RefSeq" id="WP_209376828.1">
    <property type="nucleotide sequence ID" value="NZ_JAGIZA010000025.1"/>
</dbReference>
<keyword evidence="2" id="KW-1185">Reference proteome</keyword>
<organism evidence="1 2">
    <name type="scientific">Roseomonas indoligenes</name>
    <dbReference type="NCBI Taxonomy" id="2820811"/>
    <lineage>
        <taxon>Bacteria</taxon>
        <taxon>Pseudomonadati</taxon>
        <taxon>Pseudomonadota</taxon>
        <taxon>Alphaproteobacteria</taxon>
        <taxon>Acetobacterales</taxon>
        <taxon>Roseomonadaceae</taxon>
        <taxon>Roseomonas</taxon>
    </lineage>
</organism>
<reference evidence="1" key="1">
    <citation type="submission" date="2021-03" db="EMBL/GenBank/DDBJ databases">
        <authorList>
            <person name="So Y."/>
        </authorList>
    </citation>
    <scope>NUCLEOTIDE SEQUENCE</scope>
    <source>
        <strain evidence="1">SG15</strain>
    </source>
</reference>
<dbReference type="Proteomes" id="UP000677537">
    <property type="component" value="Unassembled WGS sequence"/>
</dbReference>
<sequence>MAQHGTSAEDGPSPAVAALLRALVAHPWPQLVLLHVDPGHPEADLARRAAALASVATEALAYLAGEARCGHLADSLWEQVAALEDAPAIRALVPDRATQLADHRVEVWLEDRALGTGPFTPGGQS</sequence>
<evidence type="ECO:0000313" key="2">
    <source>
        <dbReference type="Proteomes" id="UP000677537"/>
    </source>
</evidence>
<evidence type="ECO:0000313" key="1">
    <source>
        <dbReference type="EMBL" id="MBP0496034.1"/>
    </source>
</evidence>
<accession>A0A940S8F2</accession>